<feature type="transmembrane region" description="Helical" evidence="3">
    <location>
        <begin position="293"/>
        <end position="316"/>
    </location>
</feature>
<keyword evidence="3" id="KW-1133">Transmembrane helix</keyword>
<name>A0ABP9XHA7_9DEIO</name>
<comment type="caution">
    <text evidence="5">The sequence shown here is derived from an EMBL/GenBank/DDBJ whole genome shotgun (WGS) entry which is preliminary data.</text>
</comment>
<dbReference type="InterPro" id="IPR036927">
    <property type="entry name" value="Cyt_c_oxase-like_su1_sf"/>
</dbReference>
<feature type="transmembrane region" description="Helical" evidence="3">
    <location>
        <begin position="191"/>
        <end position="214"/>
    </location>
</feature>
<accession>A0ABP9XHA7</accession>
<reference evidence="5 6" key="1">
    <citation type="submission" date="2024-02" db="EMBL/GenBank/DDBJ databases">
        <title>Deinococcus aluminii NBRC 112889.</title>
        <authorList>
            <person name="Ichikawa N."/>
            <person name="Katano-Makiyama Y."/>
            <person name="Hidaka K."/>
        </authorList>
    </citation>
    <scope>NUCLEOTIDE SEQUENCE [LARGE SCALE GENOMIC DNA]</scope>
    <source>
        <strain evidence="5 6">NBRC 112889</strain>
    </source>
</reference>
<feature type="transmembrane region" description="Helical" evidence="3">
    <location>
        <begin position="445"/>
        <end position="468"/>
    </location>
</feature>
<feature type="transmembrane region" description="Helical" evidence="3">
    <location>
        <begin position="255"/>
        <end position="273"/>
    </location>
</feature>
<evidence type="ECO:0000313" key="5">
    <source>
        <dbReference type="EMBL" id="GAA5534008.1"/>
    </source>
</evidence>
<dbReference type="InterPro" id="IPR023616">
    <property type="entry name" value="Cyt_c_oxase-like_su1_dom"/>
</dbReference>
<feature type="transmembrane region" description="Helical" evidence="3">
    <location>
        <begin position="87"/>
        <end position="109"/>
    </location>
</feature>
<keyword evidence="1" id="KW-0813">Transport</keyword>
<protein>
    <submittedName>
        <fullName evidence="5">Cbb3-type cytochrome c oxidase subunit CcoN1</fullName>
    </submittedName>
</protein>
<dbReference type="PANTHER" id="PTHR10422:SF29">
    <property type="entry name" value="CYTOCHROME C OXIDASE SUBUNIT 1 HOMOLOG, BACTEROID"/>
    <property type="match status" value="1"/>
</dbReference>
<evidence type="ECO:0000256" key="3">
    <source>
        <dbReference type="SAM" id="Phobius"/>
    </source>
</evidence>
<evidence type="ECO:0000313" key="6">
    <source>
        <dbReference type="Proteomes" id="UP001404956"/>
    </source>
</evidence>
<dbReference type="Gene3D" id="1.20.210.10">
    <property type="entry name" value="Cytochrome c oxidase-like, subunit I domain"/>
    <property type="match status" value="1"/>
</dbReference>
<sequence length="498" mass="54954">MTHPQNPDMALPKERGQVAPLFGTDPHPHEQSGPSPIWNDLVRAHVWAGVILLLGSVVFGLITAYKFSNPDFLGQTPYLTWGRTRYVHLQGVLYGWLMNAFFAFLYYVIPRMREQPLLSRRLGWALFWLWNVGVVGLGWTLMLLGFSQALEWNEFPVVVDVIALLTLLGLGAQFLAPYFRPPRNALYISSWYLILAILFTPLSYAMGAFLPYYLFPGAQGAAISGLWIHDAVGVVVTPLALAIAYYVIPAATGRPVYSHFLSMVGFWSLVFFYPMNGTHHYVFSPLPMSAQKAAIIASAFMGMSVVVVVTNLLLSLRGQARLVLQDLPLRWVWTGVIIYLIVSLQGSFQAAMPVQEQLHFSDWVVGHSHLAMAGFATFTAVGGMAHLWKRVAGYLPNPVLLDWAYWVSLSGLLLMVIDLTALGLVQAGMWMNGAPWIDTVVASRIGWWTRSLSGTILAAGFVLVLLSLRRSRRAAEQEGETRPAAAPGPVPAIGGADD</sequence>
<dbReference type="PROSITE" id="PS50855">
    <property type="entry name" value="COX1"/>
    <property type="match status" value="1"/>
</dbReference>
<proteinExistence type="predicted"/>
<gene>
    <name evidence="5" type="primary">ccoN1</name>
    <name evidence="5" type="ORF">Dalu01_02416</name>
</gene>
<dbReference type="InterPro" id="IPR000883">
    <property type="entry name" value="Cyt_C_Oxase_1"/>
</dbReference>
<organism evidence="5 6">
    <name type="scientific">Deinococcus aluminii</name>
    <dbReference type="NCBI Taxonomy" id="1656885"/>
    <lineage>
        <taxon>Bacteria</taxon>
        <taxon>Thermotogati</taxon>
        <taxon>Deinococcota</taxon>
        <taxon>Deinococci</taxon>
        <taxon>Deinococcales</taxon>
        <taxon>Deinococcaceae</taxon>
        <taxon>Deinococcus</taxon>
    </lineage>
</organism>
<feature type="region of interest" description="Disordered" evidence="2">
    <location>
        <begin position="475"/>
        <end position="498"/>
    </location>
</feature>
<evidence type="ECO:0000259" key="4">
    <source>
        <dbReference type="PROSITE" id="PS50855"/>
    </source>
</evidence>
<feature type="transmembrane region" description="Helical" evidence="3">
    <location>
        <begin position="157"/>
        <end position="179"/>
    </location>
</feature>
<dbReference type="Proteomes" id="UP001404956">
    <property type="component" value="Unassembled WGS sequence"/>
</dbReference>
<keyword evidence="3" id="KW-0812">Transmembrane</keyword>
<dbReference type="EMBL" id="BAABRV010000005">
    <property type="protein sequence ID" value="GAA5534008.1"/>
    <property type="molecule type" value="Genomic_DNA"/>
</dbReference>
<keyword evidence="1" id="KW-0249">Electron transport</keyword>
<feature type="domain" description="Cytochrome oxidase subunit I profile" evidence="4">
    <location>
        <begin position="45"/>
        <end position="429"/>
    </location>
</feature>
<dbReference type="RefSeq" id="WP_345454943.1">
    <property type="nucleotide sequence ID" value="NZ_BAABRV010000005.1"/>
</dbReference>
<evidence type="ECO:0000256" key="2">
    <source>
        <dbReference type="SAM" id="MobiDB-lite"/>
    </source>
</evidence>
<dbReference type="Pfam" id="PF00115">
    <property type="entry name" value="COX1"/>
    <property type="match status" value="1"/>
</dbReference>
<feature type="transmembrane region" description="Helical" evidence="3">
    <location>
        <begin position="226"/>
        <end position="248"/>
    </location>
</feature>
<feature type="transmembrane region" description="Helical" evidence="3">
    <location>
        <begin position="46"/>
        <end position="67"/>
    </location>
</feature>
<keyword evidence="1" id="KW-0679">Respiratory chain</keyword>
<keyword evidence="3" id="KW-0472">Membrane</keyword>
<keyword evidence="6" id="KW-1185">Reference proteome</keyword>
<dbReference type="PANTHER" id="PTHR10422">
    <property type="entry name" value="CYTOCHROME C OXIDASE SUBUNIT 1"/>
    <property type="match status" value="1"/>
</dbReference>
<feature type="compositionally biased region" description="Low complexity" evidence="2">
    <location>
        <begin position="483"/>
        <end position="498"/>
    </location>
</feature>
<feature type="transmembrane region" description="Helical" evidence="3">
    <location>
        <begin position="121"/>
        <end position="145"/>
    </location>
</feature>
<feature type="transmembrane region" description="Helical" evidence="3">
    <location>
        <begin position="368"/>
        <end position="388"/>
    </location>
</feature>
<dbReference type="SUPFAM" id="SSF81442">
    <property type="entry name" value="Cytochrome c oxidase subunit I-like"/>
    <property type="match status" value="1"/>
</dbReference>
<feature type="transmembrane region" description="Helical" evidence="3">
    <location>
        <begin position="400"/>
        <end position="425"/>
    </location>
</feature>
<evidence type="ECO:0000256" key="1">
    <source>
        <dbReference type="ARBA" id="ARBA00022660"/>
    </source>
</evidence>
<feature type="transmembrane region" description="Helical" evidence="3">
    <location>
        <begin position="328"/>
        <end position="348"/>
    </location>
</feature>